<evidence type="ECO:0000256" key="8">
    <source>
        <dbReference type="ARBA" id="ARBA00023024"/>
    </source>
</evidence>
<keyword evidence="10" id="KW-0119">Carbohydrate metabolism</keyword>
<dbReference type="InterPro" id="IPR011583">
    <property type="entry name" value="Chitinase_II/V-like_cat"/>
</dbReference>
<evidence type="ECO:0000256" key="6">
    <source>
        <dbReference type="ARBA" id="ARBA00022669"/>
    </source>
</evidence>
<dbReference type="InterPro" id="IPR036861">
    <property type="entry name" value="Endochitinase-like_sf"/>
</dbReference>
<evidence type="ECO:0000256" key="13">
    <source>
        <dbReference type="RuleBase" id="RU000489"/>
    </source>
</evidence>
<dbReference type="CDD" id="cd00118">
    <property type="entry name" value="LysM"/>
    <property type="match status" value="3"/>
</dbReference>
<evidence type="ECO:0000256" key="12">
    <source>
        <dbReference type="ARBA" id="ARBA00023326"/>
    </source>
</evidence>
<keyword evidence="11 13" id="KW-0326">Glycosidase</keyword>
<dbReference type="SMART" id="SM00636">
    <property type="entry name" value="Glyco_18"/>
    <property type="match status" value="1"/>
</dbReference>
<protein>
    <recommendedName>
        <fullName evidence="4">chitinase</fullName>
        <ecNumber evidence="4">3.2.1.14</ecNumber>
    </recommendedName>
</protein>
<dbReference type="InterPro" id="IPR036779">
    <property type="entry name" value="LysM_dom_sf"/>
</dbReference>
<dbReference type="Proteomes" id="UP001321760">
    <property type="component" value="Unassembled WGS sequence"/>
</dbReference>
<dbReference type="SUPFAM" id="SSF51445">
    <property type="entry name" value="(Trans)glycosidases"/>
    <property type="match status" value="1"/>
</dbReference>
<evidence type="ECO:0000313" key="18">
    <source>
        <dbReference type="Proteomes" id="UP001321760"/>
    </source>
</evidence>
<dbReference type="Pfam" id="PF01476">
    <property type="entry name" value="LysM"/>
    <property type="match status" value="3"/>
</dbReference>
<keyword evidence="7 13" id="KW-0378">Hydrolase</keyword>
<name>A0AAV9H3V2_9PEZI</name>
<evidence type="ECO:0000256" key="1">
    <source>
        <dbReference type="ARBA" id="ARBA00000822"/>
    </source>
</evidence>
<dbReference type="InterPro" id="IPR053214">
    <property type="entry name" value="LysM12-like"/>
</dbReference>
<feature type="chain" id="PRO_5043877580" description="chitinase" evidence="14">
    <location>
        <begin position="20"/>
        <end position="1791"/>
    </location>
</feature>
<dbReference type="CDD" id="cd02878">
    <property type="entry name" value="GH18_zymocin_alpha"/>
    <property type="match status" value="1"/>
</dbReference>
<dbReference type="Gene3D" id="3.10.50.10">
    <property type="match status" value="1"/>
</dbReference>
<dbReference type="Gene3D" id="3.10.350.10">
    <property type="entry name" value="LysM domain"/>
    <property type="match status" value="5"/>
</dbReference>
<evidence type="ECO:0000256" key="11">
    <source>
        <dbReference type="ARBA" id="ARBA00023295"/>
    </source>
</evidence>
<dbReference type="GO" id="GO:0006032">
    <property type="term" value="P:chitin catabolic process"/>
    <property type="evidence" value="ECO:0007669"/>
    <property type="project" value="UniProtKB-KW"/>
</dbReference>
<evidence type="ECO:0000259" key="16">
    <source>
        <dbReference type="PROSITE" id="PS51910"/>
    </source>
</evidence>
<dbReference type="GO" id="GO:0008843">
    <property type="term" value="F:endochitinase activity"/>
    <property type="evidence" value="ECO:0007669"/>
    <property type="project" value="UniProtKB-EC"/>
</dbReference>
<reference evidence="17" key="2">
    <citation type="submission" date="2023-05" db="EMBL/GenBank/DDBJ databases">
        <authorList>
            <consortium name="Lawrence Berkeley National Laboratory"/>
            <person name="Steindorff A."/>
            <person name="Hensen N."/>
            <person name="Bonometti L."/>
            <person name="Westerberg I."/>
            <person name="Brannstrom I.O."/>
            <person name="Guillou S."/>
            <person name="Cros-Aarteil S."/>
            <person name="Calhoun S."/>
            <person name="Haridas S."/>
            <person name="Kuo A."/>
            <person name="Mondo S."/>
            <person name="Pangilinan J."/>
            <person name="Riley R."/>
            <person name="Labutti K."/>
            <person name="Andreopoulos B."/>
            <person name="Lipzen A."/>
            <person name="Chen C."/>
            <person name="Yanf M."/>
            <person name="Daum C."/>
            <person name="Ng V."/>
            <person name="Clum A."/>
            <person name="Ohm R."/>
            <person name="Martin F."/>
            <person name="Silar P."/>
            <person name="Natvig D."/>
            <person name="Lalanne C."/>
            <person name="Gautier V."/>
            <person name="Ament-Velasquez S.L."/>
            <person name="Kruys A."/>
            <person name="Hutchinson M.I."/>
            <person name="Powell A.J."/>
            <person name="Barry K."/>
            <person name="Miller A.N."/>
            <person name="Grigoriev I.V."/>
            <person name="Debuchy R."/>
            <person name="Gladieux P."/>
            <person name="Thoren M.H."/>
            <person name="Johannesson H."/>
        </authorList>
    </citation>
    <scope>NUCLEOTIDE SEQUENCE</scope>
    <source>
        <strain evidence="17">PSN243</strain>
    </source>
</reference>
<dbReference type="Pfam" id="PF00704">
    <property type="entry name" value="Glyco_hydro_18"/>
    <property type="match status" value="1"/>
</dbReference>
<dbReference type="InterPro" id="IPR001223">
    <property type="entry name" value="Glyco_hydro18_cat"/>
</dbReference>
<keyword evidence="5" id="KW-0964">Secreted</keyword>
<feature type="signal peptide" evidence="14">
    <location>
        <begin position="1"/>
        <end position="19"/>
    </location>
</feature>
<accession>A0AAV9H3V2</accession>
<dbReference type="PANTHER" id="PTHR47700">
    <property type="entry name" value="V CHITINASE, PUTATIVE (AFU_ORTHOLOGUE AFUA_6G13720)-RELATED"/>
    <property type="match status" value="1"/>
</dbReference>
<dbReference type="Gene3D" id="3.20.20.80">
    <property type="entry name" value="Glycosidases"/>
    <property type="match status" value="1"/>
</dbReference>
<dbReference type="InterPro" id="IPR029070">
    <property type="entry name" value="Chitinase_insertion_sf"/>
</dbReference>
<comment type="similarity">
    <text evidence="3">Belongs to the glycosyl hydrolase 18 family. Chitinase class V subfamily.</text>
</comment>
<comment type="subcellular location">
    <subcellularLocation>
        <location evidence="2">Secreted</location>
    </subcellularLocation>
</comment>
<evidence type="ECO:0000256" key="7">
    <source>
        <dbReference type="ARBA" id="ARBA00022801"/>
    </source>
</evidence>
<feature type="domain" description="LysM" evidence="15">
    <location>
        <begin position="583"/>
        <end position="631"/>
    </location>
</feature>
<reference evidence="17" key="1">
    <citation type="journal article" date="2023" name="Mol. Phylogenet. Evol.">
        <title>Genome-scale phylogeny and comparative genomics of the fungal order Sordariales.</title>
        <authorList>
            <person name="Hensen N."/>
            <person name="Bonometti L."/>
            <person name="Westerberg I."/>
            <person name="Brannstrom I.O."/>
            <person name="Guillou S."/>
            <person name="Cros-Aarteil S."/>
            <person name="Calhoun S."/>
            <person name="Haridas S."/>
            <person name="Kuo A."/>
            <person name="Mondo S."/>
            <person name="Pangilinan J."/>
            <person name="Riley R."/>
            <person name="LaButti K."/>
            <person name="Andreopoulos B."/>
            <person name="Lipzen A."/>
            <person name="Chen C."/>
            <person name="Yan M."/>
            <person name="Daum C."/>
            <person name="Ng V."/>
            <person name="Clum A."/>
            <person name="Steindorff A."/>
            <person name="Ohm R.A."/>
            <person name="Martin F."/>
            <person name="Silar P."/>
            <person name="Natvig D.O."/>
            <person name="Lalanne C."/>
            <person name="Gautier V."/>
            <person name="Ament-Velasquez S.L."/>
            <person name="Kruys A."/>
            <person name="Hutchinson M.I."/>
            <person name="Powell A.J."/>
            <person name="Barry K."/>
            <person name="Miller A.N."/>
            <person name="Grigoriev I.V."/>
            <person name="Debuchy R."/>
            <person name="Gladieux P."/>
            <person name="Hiltunen Thoren M."/>
            <person name="Johannesson H."/>
        </authorList>
    </citation>
    <scope>NUCLEOTIDE SEQUENCE</scope>
    <source>
        <strain evidence="17">PSN243</strain>
    </source>
</reference>
<dbReference type="PROSITE" id="PS51782">
    <property type="entry name" value="LYSM"/>
    <property type="match status" value="4"/>
</dbReference>
<dbReference type="EMBL" id="MU865914">
    <property type="protein sequence ID" value="KAK4455350.1"/>
    <property type="molecule type" value="Genomic_DNA"/>
</dbReference>
<dbReference type="PROSITE" id="PS51910">
    <property type="entry name" value="GH18_2"/>
    <property type="match status" value="1"/>
</dbReference>
<keyword evidence="9" id="KW-0843">Virulence</keyword>
<comment type="catalytic activity">
    <reaction evidence="1">
        <text>Random endo-hydrolysis of N-acetyl-beta-D-glucosaminide (1-&gt;4)-beta-linkages in chitin and chitodextrins.</text>
        <dbReference type="EC" id="3.2.1.14"/>
    </reaction>
</comment>
<evidence type="ECO:0000256" key="4">
    <source>
        <dbReference type="ARBA" id="ARBA00012729"/>
    </source>
</evidence>
<evidence type="ECO:0000259" key="15">
    <source>
        <dbReference type="PROSITE" id="PS51782"/>
    </source>
</evidence>
<organism evidence="17 18">
    <name type="scientific">Podospora aff. communis PSN243</name>
    <dbReference type="NCBI Taxonomy" id="3040156"/>
    <lineage>
        <taxon>Eukaryota</taxon>
        <taxon>Fungi</taxon>
        <taxon>Dikarya</taxon>
        <taxon>Ascomycota</taxon>
        <taxon>Pezizomycotina</taxon>
        <taxon>Sordariomycetes</taxon>
        <taxon>Sordariomycetidae</taxon>
        <taxon>Sordariales</taxon>
        <taxon>Podosporaceae</taxon>
        <taxon>Podospora</taxon>
    </lineage>
</organism>
<dbReference type="InterPro" id="IPR001579">
    <property type="entry name" value="Glyco_hydro_18_chit_AS"/>
</dbReference>
<dbReference type="InterPro" id="IPR017853">
    <property type="entry name" value="GH"/>
</dbReference>
<dbReference type="PANTHER" id="PTHR47700:SF2">
    <property type="entry name" value="CHITINASE"/>
    <property type="match status" value="1"/>
</dbReference>
<dbReference type="GO" id="GO:0000272">
    <property type="term" value="P:polysaccharide catabolic process"/>
    <property type="evidence" value="ECO:0007669"/>
    <property type="project" value="UniProtKB-KW"/>
</dbReference>
<feature type="domain" description="LysM" evidence="15">
    <location>
        <begin position="458"/>
        <end position="503"/>
    </location>
</feature>
<dbReference type="EC" id="3.2.1.14" evidence="4"/>
<evidence type="ECO:0000256" key="14">
    <source>
        <dbReference type="SAM" id="SignalP"/>
    </source>
</evidence>
<dbReference type="SUPFAM" id="SSF54556">
    <property type="entry name" value="Chitinase insertion domain"/>
    <property type="match status" value="1"/>
</dbReference>
<comment type="caution">
    <text evidence="17">The sequence shown here is derived from an EMBL/GenBank/DDBJ whole genome shotgun (WGS) entry which is preliminary data.</text>
</comment>
<evidence type="ECO:0000256" key="2">
    <source>
        <dbReference type="ARBA" id="ARBA00004613"/>
    </source>
</evidence>
<evidence type="ECO:0000313" key="17">
    <source>
        <dbReference type="EMBL" id="KAK4455350.1"/>
    </source>
</evidence>
<dbReference type="PROSITE" id="PS01095">
    <property type="entry name" value="GH18_1"/>
    <property type="match status" value="1"/>
</dbReference>
<keyword evidence="14" id="KW-0732">Signal</keyword>
<evidence type="ECO:0000256" key="10">
    <source>
        <dbReference type="ARBA" id="ARBA00023277"/>
    </source>
</evidence>
<feature type="domain" description="GH18" evidence="16">
    <location>
        <begin position="721"/>
        <end position="1084"/>
    </location>
</feature>
<gene>
    <name evidence="17" type="ORF">QBC34DRAFT_340767</name>
</gene>
<sequence>MLLLPAVLGLLCLGHAATALSPKLDLSDAAVLEAFEREWMQTAQRVPTEALQPCPASCSTAGRDPGDWDLYPNAARMAVCNETVLFSMNVDTDLPPAALRVCTADFAETAPSNGSLPGGALGGDEACAPPLEAEQSLPLRLLSNNSNVAPTRRADTASVVSALRQLSKHVANTAPSCNNNAIAFAQSGAAVVGLYVGAQVHRQGISTDVLNRVLSHVESRGSSDSASLTVELCDPNAEYGADYVVGLAINTGGDVQQVQQSVRNWSKGSCLSAASPGDVLGDELSFFAPAPALLAEGPATNGSTSNNSTLQARSIRGVSRRQNYCSNSKTVVDKDTCETIADKRCTISIDNFFKYNPSIDKECKNLKVGQKICCTPGAVPPPDPVPDPVPTAVPYCTNWKAVAAGQTCEYIADKRCTVSLSTFRSRNPQLNCGGSGPKEGQTFCCNEGRVPPAHECSNSKMVVDKDTCETIANKRCTISLAKFIEYNPQLVCNGLKVGEPFCCNEGRVPGGPNADGTCKTASVATGDECKTLASKCGIHGDYIAEFNPKAGFCSTLRRGQVYCCSRGNLPNLRPKKNADGSCFVYTVQDDDDCPSIAARHQLTDDELAKFNAKTWGWNGCSPLWTKTKICLSEGTPPLPASVSNAVCGPTVPGTTRPTDGTPLAELNPCPLNVCCNHWGQCGLNQDFCAITKSKTGAPGTTTCISNCGNEIIRSNPPPASQIRIAYFGAWNGNRPCLNMRVDQIDKSKYTHIHFAFADITPGTFQVDVSKVQHQFDIFKTMTGIKRIISFGGWDFSALPATYRILRDAVKKENRDRFRNNLLKFVEDHGLDGLDLDWEYPGAPDIPDIPKADPQEGLDYAILLGSLRQLLPAHKTVSFAAPASYWYLRAFPIEMLAQYVDYVVFMTYDFHGQWDVGNKWTMEGCPAGNCLRSHVNYTQTVSALSMITKAGMPSSKVIVGVTSYGRSFRMAQPGCVGPMCTFTGTNRTSQASSGRCTEVSGYISDAEIGEIIKSNPSARTWTEELSDYLVYNNTDWVAYMSPANKAIRETIYEMMAMGGSTDWAVDLQSFNGGVDSANAVYIGAQVYDQKKVQCQPPCTLVLPPVRLASDTVISIPPYTTSLEVGSSVGGSFVVTTTTITVVVAPITTREIHQSNVEVKVGQTGGFIPTPSVLVPRPVYTVTNGQGVATARTLTLPPWPAIINGPPNKWASRPGPWVANPTSQAGTSGGPFTMVTTVVAGAPTTRVVTWSTPPSSVVTCPPSTFALQNPATTLTLGSCTGRATIRWSCPPATTVTFAAPSTATLTARCTPFVTAQASNTPTTPTPPRTTPPIVLPCYNGMRKHYIDEYDAVITLSKCPSSNRTTLDRNCGTPTSTVRIEADPSKRFSLGCTLFTGTGTRLASDAPLPTRTTWDGELRWRSKDEIDDVDEEGRSGCDLWFFDSCLEEGGEWDWDFPPGVYPVGPPPASKIIWPPGVIRPPETIFPGVWPPITIRHDKIPVYPVLKPTASCTTRTADICSTTTTLDITTVGGTRTTSTRTRSTCDTIRGCRVDDDDWETTTTMSCSTTIARRGVATADANPTSTPEPALQRRAAKHCYWDDIIIYPQDFKILPRLRRLLQSTNPEDPSKTWYGSGTKVVDVGGEDEFVAFIYIPSVKRNIWMDWVSRQSELGIRRIRSIYLFNRYDEEHAPPQAVLPRKTYSSGASQGNKTLRARAHEVQVSPYRWDWSLTSIPEGMGVNDGYHSEDANGRSRWATRFHDSRCKGQNIYFVEKGIDTTHEVSRSLFIVTRGASA</sequence>
<feature type="domain" description="LysM" evidence="15">
    <location>
        <begin position="327"/>
        <end position="374"/>
    </location>
</feature>
<evidence type="ECO:0000256" key="9">
    <source>
        <dbReference type="ARBA" id="ARBA00023026"/>
    </source>
</evidence>
<evidence type="ECO:0000256" key="3">
    <source>
        <dbReference type="ARBA" id="ARBA00008682"/>
    </source>
</evidence>
<dbReference type="SUPFAM" id="SSF54106">
    <property type="entry name" value="LysM domain"/>
    <property type="match status" value="1"/>
</dbReference>
<keyword evidence="18" id="KW-1185">Reference proteome</keyword>
<dbReference type="SMART" id="SM00257">
    <property type="entry name" value="LysM"/>
    <property type="match status" value="3"/>
</dbReference>
<keyword evidence="8" id="KW-0146">Chitin degradation</keyword>
<dbReference type="SUPFAM" id="SSF57016">
    <property type="entry name" value="Plant lectins/antimicrobial peptides"/>
    <property type="match status" value="1"/>
</dbReference>
<dbReference type="GO" id="GO:0008061">
    <property type="term" value="F:chitin binding"/>
    <property type="evidence" value="ECO:0007669"/>
    <property type="project" value="UniProtKB-KW"/>
</dbReference>
<keyword evidence="6" id="KW-0147">Chitin-binding</keyword>
<keyword evidence="12" id="KW-0624">Polysaccharide degradation</keyword>
<feature type="domain" description="LysM" evidence="15">
    <location>
        <begin position="519"/>
        <end position="564"/>
    </location>
</feature>
<dbReference type="InterPro" id="IPR018392">
    <property type="entry name" value="LysM"/>
</dbReference>
<evidence type="ECO:0000256" key="5">
    <source>
        <dbReference type="ARBA" id="ARBA00022525"/>
    </source>
</evidence>
<proteinExistence type="inferred from homology"/>
<dbReference type="GO" id="GO:0005576">
    <property type="term" value="C:extracellular region"/>
    <property type="evidence" value="ECO:0007669"/>
    <property type="project" value="UniProtKB-SubCell"/>
</dbReference>